<accession>A0A1V8TSI4</accession>
<sequence>MAPSQSTRLLSTIALSALLASPALAHTWLEEMQVIGPNGTYIGDLGYSRGYMARTDPGFNGYSTKWQLPSPDTDIGRIRINESMFACHPAQRTANYTEEYPQLNVAPGSYVAMKYLENGHVTQPWIPAGKPDQSGTVWVFGTYDPSPDEKLTDVLAWTSDRTGGKGKGWLMAAQAYDDGRCHQLNQAPISINRQISFPNRIPGQPTSQIEQWCETDLYIPDDARVGSTLTTYWVWSWDTGMRTEGAFCGKDEYYTTCSDFQVIDGGDSLSKISAMPMIHTLGQQDPQTQAVRDYKSRTALTATPTVITNQSCTYGPSDVTTSSWPASLTVMTTMPLSLPSPAAPGPMPTYQAGAPQDGGRSGGNGSQHGGNGARPGHGNAFPTSVPASSAATNSPPAPSSHAPASPTTQADIVSFVTITIYTDSKTAAQSSASSTATISAAMAVVSDGGVISEMDQKKRRRHGRDLFGQ</sequence>
<dbReference type="OrthoDB" id="64281at2759"/>
<evidence type="ECO:0000313" key="4">
    <source>
        <dbReference type="EMBL" id="OQO14152.1"/>
    </source>
</evidence>
<dbReference type="AlphaFoldDB" id="A0A1V8TSI4"/>
<keyword evidence="5" id="KW-1185">Reference proteome</keyword>
<name>A0A1V8TSI4_9PEZI</name>
<evidence type="ECO:0000256" key="2">
    <source>
        <dbReference type="SAM" id="SignalP"/>
    </source>
</evidence>
<feature type="compositionally biased region" description="Low complexity" evidence="1">
    <location>
        <begin position="380"/>
        <end position="407"/>
    </location>
</feature>
<proteinExistence type="predicted"/>
<dbReference type="EMBL" id="NAJO01000002">
    <property type="protein sequence ID" value="OQO14152.1"/>
    <property type="molecule type" value="Genomic_DNA"/>
</dbReference>
<evidence type="ECO:0000313" key="5">
    <source>
        <dbReference type="Proteomes" id="UP000192596"/>
    </source>
</evidence>
<feature type="signal peptide" evidence="2">
    <location>
        <begin position="1"/>
        <end position="25"/>
    </location>
</feature>
<keyword evidence="2" id="KW-0732">Signal</keyword>
<evidence type="ECO:0000256" key="1">
    <source>
        <dbReference type="SAM" id="MobiDB-lite"/>
    </source>
</evidence>
<feature type="region of interest" description="Disordered" evidence="1">
    <location>
        <begin position="337"/>
        <end position="407"/>
    </location>
</feature>
<feature type="domain" description="DUF7492" evidence="3">
    <location>
        <begin position="24"/>
        <end position="289"/>
    </location>
</feature>
<protein>
    <recommendedName>
        <fullName evidence="3">DUF7492 domain-containing protein</fullName>
    </recommendedName>
</protein>
<evidence type="ECO:0000259" key="3">
    <source>
        <dbReference type="Pfam" id="PF24320"/>
    </source>
</evidence>
<feature type="chain" id="PRO_5013252282" description="DUF7492 domain-containing protein" evidence="2">
    <location>
        <begin position="26"/>
        <end position="469"/>
    </location>
</feature>
<dbReference type="Proteomes" id="UP000192596">
    <property type="component" value="Unassembled WGS sequence"/>
</dbReference>
<feature type="compositionally biased region" description="Gly residues" evidence="1">
    <location>
        <begin position="359"/>
        <end position="375"/>
    </location>
</feature>
<comment type="caution">
    <text evidence="4">The sequence shown here is derived from an EMBL/GenBank/DDBJ whole genome shotgun (WGS) entry which is preliminary data.</text>
</comment>
<reference evidence="5" key="1">
    <citation type="submission" date="2017-03" db="EMBL/GenBank/DDBJ databases">
        <title>Genomes of endolithic fungi from Antarctica.</title>
        <authorList>
            <person name="Coleine C."/>
            <person name="Masonjones S."/>
            <person name="Stajich J.E."/>
        </authorList>
    </citation>
    <scope>NUCLEOTIDE SEQUENCE [LARGE SCALE GENOMIC DNA]</scope>
    <source>
        <strain evidence="5">CCFEE 5527</strain>
    </source>
</reference>
<dbReference type="Pfam" id="PF24320">
    <property type="entry name" value="DUF7492"/>
    <property type="match status" value="1"/>
</dbReference>
<organism evidence="4 5">
    <name type="scientific">Cryoendolithus antarcticus</name>
    <dbReference type="NCBI Taxonomy" id="1507870"/>
    <lineage>
        <taxon>Eukaryota</taxon>
        <taxon>Fungi</taxon>
        <taxon>Dikarya</taxon>
        <taxon>Ascomycota</taxon>
        <taxon>Pezizomycotina</taxon>
        <taxon>Dothideomycetes</taxon>
        <taxon>Dothideomycetidae</taxon>
        <taxon>Cladosporiales</taxon>
        <taxon>Cladosporiaceae</taxon>
        <taxon>Cryoendolithus</taxon>
    </lineage>
</organism>
<dbReference type="InterPro" id="IPR055915">
    <property type="entry name" value="DUF7492"/>
</dbReference>
<dbReference type="InParanoid" id="A0A1V8TSI4"/>
<gene>
    <name evidence="4" type="ORF">B0A48_01028</name>
</gene>